<dbReference type="InterPro" id="IPR009790">
    <property type="entry name" value="TMEM106"/>
</dbReference>
<dbReference type="PANTHER" id="PTHR28556:SF4">
    <property type="entry name" value="TRANSMEMBRANE PROTEIN 106A"/>
    <property type="match status" value="1"/>
</dbReference>
<gene>
    <name evidence="3" type="ORF">WJX73_004925</name>
</gene>
<evidence type="ECO:0008006" key="5">
    <source>
        <dbReference type="Google" id="ProtNLM"/>
    </source>
</evidence>
<dbReference type="Proteomes" id="UP001465755">
    <property type="component" value="Unassembled WGS sequence"/>
</dbReference>
<accession>A0AAW1NSD1</accession>
<evidence type="ECO:0000256" key="2">
    <source>
        <dbReference type="SAM" id="Phobius"/>
    </source>
</evidence>
<dbReference type="EMBL" id="JALJOQ010000161">
    <property type="protein sequence ID" value="KAK9792668.1"/>
    <property type="molecule type" value="Genomic_DNA"/>
</dbReference>
<organism evidence="3 4">
    <name type="scientific">Symbiochloris irregularis</name>
    <dbReference type="NCBI Taxonomy" id="706552"/>
    <lineage>
        <taxon>Eukaryota</taxon>
        <taxon>Viridiplantae</taxon>
        <taxon>Chlorophyta</taxon>
        <taxon>core chlorophytes</taxon>
        <taxon>Trebouxiophyceae</taxon>
        <taxon>Trebouxiales</taxon>
        <taxon>Trebouxiaceae</taxon>
        <taxon>Symbiochloris</taxon>
    </lineage>
</organism>
<evidence type="ECO:0000313" key="4">
    <source>
        <dbReference type="Proteomes" id="UP001465755"/>
    </source>
</evidence>
<feature type="transmembrane region" description="Helical" evidence="2">
    <location>
        <begin position="150"/>
        <end position="170"/>
    </location>
</feature>
<name>A0AAW1NSD1_9CHLO</name>
<protein>
    <recommendedName>
        <fullName evidence="5">Late embryogenesis abundant protein LEA-2 subgroup domain-containing protein</fullName>
    </recommendedName>
</protein>
<feature type="region of interest" description="Disordered" evidence="1">
    <location>
        <begin position="73"/>
        <end position="105"/>
    </location>
</feature>
<dbReference type="PANTHER" id="PTHR28556">
    <property type="entry name" value="TRANSMEMBRANE PROTEIN 106B"/>
    <property type="match status" value="1"/>
</dbReference>
<feature type="compositionally biased region" description="Polar residues" evidence="1">
    <location>
        <begin position="46"/>
        <end position="55"/>
    </location>
</feature>
<dbReference type="AlphaFoldDB" id="A0AAW1NSD1"/>
<proteinExistence type="predicted"/>
<keyword evidence="2" id="KW-0472">Membrane</keyword>
<comment type="caution">
    <text evidence="3">The sequence shown here is derived from an EMBL/GenBank/DDBJ whole genome shotgun (WGS) entry which is preliminary data.</text>
</comment>
<evidence type="ECO:0000313" key="3">
    <source>
        <dbReference type="EMBL" id="KAK9792668.1"/>
    </source>
</evidence>
<sequence>MSATQPFNSNLAEQFLAERWSAVQQEFSGSSDLPSEDQPQVHKAPPQTSGWGKSQLHLQASIGNFATEASPSTDFWTRLGDGQPSPTDSQQEFSPPFREEYPSGRDSAWGRLKLWWRQNILGIEEQQEPSGYLTLIPLNDSRLRPRQTRLLVASLLIFAAAAALTTFFLVPRGISAGNIDIQGDHMYWNISEGSYQLNLTTRIAIFNPNYLHARVSGQMTAFFYDAEAGTVDIEPTTVPARSNPYILEVVVDASNVTSKYVLTILSECVFPKRVVFFLKGIINATGGLLGGSMGRAAEVDTYTMIKCFNS</sequence>
<evidence type="ECO:0000256" key="1">
    <source>
        <dbReference type="SAM" id="MobiDB-lite"/>
    </source>
</evidence>
<keyword evidence="4" id="KW-1185">Reference proteome</keyword>
<feature type="region of interest" description="Disordered" evidence="1">
    <location>
        <begin position="26"/>
        <end position="55"/>
    </location>
</feature>
<keyword evidence="2" id="KW-0812">Transmembrane</keyword>
<feature type="compositionally biased region" description="Polar residues" evidence="1">
    <location>
        <begin position="84"/>
        <end position="93"/>
    </location>
</feature>
<keyword evidence="2" id="KW-1133">Transmembrane helix</keyword>
<reference evidence="3 4" key="1">
    <citation type="journal article" date="2024" name="Nat. Commun.">
        <title>Phylogenomics reveals the evolutionary origins of lichenization in chlorophyte algae.</title>
        <authorList>
            <person name="Puginier C."/>
            <person name="Libourel C."/>
            <person name="Otte J."/>
            <person name="Skaloud P."/>
            <person name="Haon M."/>
            <person name="Grisel S."/>
            <person name="Petersen M."/>
            <person name="Berrin J.G."/>
            <person name="Delaux P.M."/>
            <person name="Dal Grande F."/>
            <person name="Keller J."/>
        </authorList>
    </citation>
    <scope>NUCLEOTIDE SEQUENCE [LARGE SCALE GENOMIC DNA]</scope>
    <source>
        <strain evidence="3 4">SAG 2036</strain>
    </source>
</reference>